<reference evidence="4 8" key="3">
    <citation type="submission" date="2018-10" db="EMBL/GenBank/DDBJ databases">
        <title>Cultivation of a novel Methanohalophilus strain from Kebrit Deep of the Red Sea and a genomic comparison of members of the genus Methanohalophilus.</title>
        <authorList>
            <person name="Guan Y."/>
            <person name="Ngugi D.K."/>
            <person name="Stingl U."/>
        </authorList>
    </citation>
    <scope>NUCLEOTIDE SEQUENCE [LARGE SCALE GENOMIC DNA]</scope>
    <source>
        <strain evidence="4 8">DSM 3094</strain>
    </source>
</reference>
<dbReference type="RefSeq" id="WP_072560848.1">
    <property type="nucleotide sequence ID" value="NZ_CP017921.1"/>
</dbReference>
<dbReference type="Pfam" id="PF01645">
    <property type="entry name" value="Glu_synthase"/>
    <property type="match status" value="1"/>
</dbReference>
<dbReference type="AlphaFoldDB" id="A0A1L3Q0S0"/>
<dbReference type="EMBL" id="FNMU01000001">
    <property type="protein sequence ID" value="SDW08965.1"/>
    <property type="molecule type" value="Genomic_DNA"/>
</dbReference>
<evidence type="ECO:0000259" key="2">
    <source>
        <dbReference type="Pfam" id="PF01645"/>
    </source>
</evidence>
<dbReference type="EMBL" id="CP017921">
    <property type="protein sequence ID" value="APH38459.1"/>
    <property type="molecule type" value="Genomic_DNA"/>
</dbReference>
<comment type="similarity">
    <text evidence="1">Belongs to the glutamate synthase family.</text>
</comment>
<feature type="domain" description="Glutamate synthase" evidence="2">
    <location>
        <begin position="284"/>
        <end position="412"/>
    </location>
</feature>
<dbReference type="SUPFAM" id="SSF51395">
    <property type="entry name" value="FMN-linked oxidoreductases"/>
    <property type="match status" value="1"/>
</dbReference>
<evidence type="ECO:0000313" key="7">
    <source>
        <dbReference type="Proteomes" id="UP000198669"/>
    </source>
</evidence>
<evidence type="ECO:0000256" key="1">
    <source>
        <dbReference type="ARBA" id="ARBA00009716"/>
    </source>
</evidence>
<dbReference type="EMBL" id="RJJG01000001">
    <property type="protein sequence ID" value="RNI10664.1"/>
    <property type="molecule type" value="Genomic_DNA"/>
</dbReference>
<accession>A0A1L3Q0S0</accession>
<evidence type="ECO:0000313" key="6">
    <source>
        <dbReference type="Proteomes" id="UP000186879"/>
    </source>
</evidence>
<dbReference type="Proteomes" id="UP000267921">
    <property type="component" value="Unassembled WGS sequence"/>
</dbReference>
<dbReference type="Proteomes" id="UP000198669">
    <property type="component" value="Unassembled WGS sequence"/>
</dbReference>
<dbReference type="Gene3D" id="3.20.20.70">
    <property type="entry name" value="Aldolase class I"/>
    <property type="match status" value="1"/>
</dbReference>
<dbReference type="Proteomes" id="UP000186879">
    <property type="component" value="Chromosome"/>
</dbReference>
<dbReference type="GO" id="GO:0015930">
    <property type="term" value="F:glutamate synthase activity"/>
    <property type="evidence" value="ECO:0007669"/>
    <property type="project" value="InterPro"/>
</dbReference>
<gene>
    <name evidence="3" type="ORF">BHR79_02455</name>
    <name evidence="4" type="ORF">EFE40_00330</name>
    <name evidence="5" type="ORF">SAMN04515625_0317</name>
</gene>
<sequence>MGNLRQPNANEATRTFNRSKSVAPMSGICTRCVDGCRGNCEIFKSSFRGREVLYPGPFGEVTAGADKDYPVDYSHLNIQGYAVGAVGLPDGIEASPETARFPNVDTETEYGWNKKVKMRLPAFTGALGSTDIARKNWNEFAVGAAITGITLVCGENVCGIDPELKRDNNGLVTESPEMDRRIAAYNKYHEGYGEMLVQMNVEDTKLGVAEYISSKHEMDTLELKWGQGAKCIGGEIKVRDLDRALELKRRGYIVTPDPENAAVQEAYKVGAIREFERHSRLGFVDKEGFLEEVDRLRSIGYDRITLKTGAYSMVEAAMALKYSSEAKIDLLTFDGAPGGTGMSPWPMMEEWGIPTFYLQSLVYEFAEKLNNKGERVPDLAMAGGFSSEDGIYKALAMGSPYFKAVCMGRGLMIPGMVGKNIGKWLDEDNLPKTVSEFGHRPEEIFVHYEDLEERYGEDVKNIPLGAMGIYSYGEKLKVGLQQLMAGSRRFNINTLSRKDVMALTEEAAEVSGIDYVMNAYRDVAEQILDE</sequence>
<evidence type="ECO:0000313" key="3">
    <source>
        <dbReference type="EMBL" id="APH38459.1"/>
    </source>
</evidence>
<dbReference type="InterPro" id="IPR002932">
    <property type="entry name" value="Glu_synthdom"/>
</dbReference>
<dbReference type="STRING" id="2177.BHR79_02455"/>
<dbReference type="OrthoDB" id="358650at2157"/>
<organism evidence="3 6">
    <name type="scientific">Methanohalophilus halophilus</name>
    <dbReference type="NCBI Taxonomy" id="2177"/>
    <lineage>
        <taxon>Archaea</taxon>
        <taxon>Methanobacteriati</taxon>
        <taxon>Methanobacteriota</taxon>
        <taxon>Stenosarchaea group</taxon>
        <taxon>Methanomicrobia</taxon>
        <taxon>Methanosarcinales</taxon>
        <taxon>Methanosarcinaceae</taxon>
        <taxon>Methanohalophilus</taxon>
    </lineage>
</organism>
<protein>
    <submittedName>
        <fullName evidence="3">FMN-binding glutamate synthase family protein</fullName>
    </submittedName>
    <submittedName>
        <fullName evidence="5">Glutamate synthase domain-containing protein 2</fullName>
    </submittedName>
</protein>
<proteinExistence type="inferred from homology"/>
<dbReference type="GO" id="GO:0006537">
    <property type="term" value="P:glutamate biosynthetic process"/>
    <property type="evidence" value="ECO:0007669"/>
    <property type="project" value="InterPro"/>
</dbReference>
<dbReference type="GeneID" id="30582583"/>
<dbReference type="InterPro" id="IPR013785">
    <property type="entry name" value="Aldolase_TIM"/>
</dbReference>
<name>A0A1L3Q0S0_9EURY</name>
<keyword evidence="6" id="KW-1185">Reference proteome</keyword>
<evidence type="ECO:0000313" key="5">
    <source>
        <dbReference type="EMBL" id="SDW08965.1"/>
    </source>
</evidence>
<evidence type="ECO:0000313" key="4">
    <source>
        <dbReference type="EMBL" id="RNI10664.1"/>
    </source>
</evidence>
<reference evidence="3 6" key="1">
    <citation type="submission" date="2016-10" db="EMBL/GenBank/DDBJ databases">
        <title>Methanohalophilus halophilus.</title>
        <authorList>
            <person name="L'haridon S."/>
        </authorList>
    </citation>
    <scope>NUCLEOTIDE SEQUENCE [LARGE SCALE GENOMIC DNA]</scope>
    <source>
        <strain evidence="3 6">Z-7982</strain>
    </source>
</reference>
<evidence type="ECO:0000313" key="8">
    <source>
        <dbReference type="Proteomes" id="UP000267921"/>
    </source>
</evidence>
<reference evidence="5 7" key="2">
    <citation type="submission" date="2016-10" db="EMBL/GenBank/DDBJ databases">
        <authorList>
            <person name="de Groot N.N."/>
        </authorList>
    </citation>
    <scope>NUCLEOTIDE SEQUENCE [LARGE SCALE GENOMIC DNA]</scope>
    <source>
        <strain evidence="5 7">Z-7982</strain>
    </source>
</reference>
<dbReference type="KEGG" id="mhaz:BHR79_02455"/>